<sequence length="460" mass="49351">MVVRPRSIRGRITALVTLVAVLLLLPMGLAEAELGHQALTDAIWLEDRQQAVLTAAAFRVGRLTHPIVPTVAGIDLVQVVAPNHLVLAASKAAGGRPPLASVRPAPGDPERDVQTCVLNRCVRLTALRVSPAVESPVVYAGRTVAGLTSSGALSKIFGFQNATLTVLAALAAWTITGRTLKPVEAIRARLAVINGHNLSGRVPEPYGQDEIARLARTVNGTLSRIEDAKRHTDRVIAQQRQFVADASHELRTPLAGLRAELEEGHLHPEQTELPTLIERALVDVDRLESIVCDLLLLARIHAGAGKTRVPIDVSELIRTELARRSDPLPVRTCLEPGVVVSAVRGQLVRVLANLMDNAQQHGRTHVLVELRSAGDYAELVVADDGAGIPAQDRERVFDRFVRLDAARSRDRGGTGLGLAIAREIANAHDGTLEAGETCRGGARLVVRLPIAEDVIRSQVS</sequence>
<dbReference type="SMART" id="SM00388">
    <property type="entry name" value="HisKA"/>
    <property type="match status" value="1"/>
</dbReference>
<keyword evidence="10" id="KW-0472">Membrane</keyword>
<dbReference type="AlphaFoldDB" id="A0A940WV95"/>
<keyword evidence="6" id="KW-0812">Transmembrane</keyword>
<dbReference type="CDD" id="cd00082">
    <property type="entry name" value="HisKA"/>
    <property type="match status" value="1"/>
</dbReference>
<feature type="domain" description="HAMP" evidence="12">
    <location>
        <begin position="177"/>
        <end position="230"/>
    </location>
</feature>
<evidence type="ECO:0000256" key="1">
    <source>
        <dbReference type="ARBA" id="ARBA00000085"/>
    </source>
</evidence>
<keyword evidence="9" id="KW-0902">Two-component regulatory system</keyword>
<dbReference type="InterPro" id="IPR004358">
    <property type="entry name" value="Sig_transdc_His_kin-like_C"/>
</dbReference>
<dbReference type="InterPro" id="IPR003594">
    <property type="entry name" value="HATPase_dom"/>
</dbReference>
<dbReference type="GO" id="GO:0005886">
    <property type="term" value="C:plasma membrane"/>
    <property type="evidence" value="ECO:0007669"/>
    <property type="project" value="UniProtKB-SubCell"/>
</dbReference>
<evidence type="ECO:0000256" key="8">
    <source>
        <dbReference type="ARBA" id="ARBA00022989"/>
    </source>
</evidence>
<keyword evidence="4" id="KW-0597">Phosphoprotein</keyword>
<dbReference type="PANTHER" id="PTHR45436">
    <property type="entry name" value="SENSOR HISTIDINE KINASE YKOH"/>
    <property type="match status" value="1"/>
</dbReference>
<gene>
    <name evidence="13" type="ORF">JOL79_29085</name>
</gene>
<dbReference type="Gene3D" id="6.10.340.10">
    <property type="match status" value="1"/>
</dbReference>
<dbReference type="Pfam" id="PF00672">
    <property type="entry name" value="HAMP"/>
    <property type="match status" value="1"/>
</dbReference>
<evidence type="ECO:0000259" key="11">
    <source>
        <dbReference type="PROSITE" id="PS50109"/>
    </source>
</evidence>
<evidence type="ECO:0000313" key="14">
    <source>
        <dbReference type="Proteomes" id="UP000674234"/>
    </source>
</evidence>
<dbReference type="InterPro" id="IPR050428">
    <property type="entry name" value="TCS_sensor_his_kinase"/>
</dbReference>
<keyword evidence="8" id="KW-1133">Transmembrane helix</keyword>
<dbReference type="InterPro" id="IPR036890">
    <property type="entry name" value="HATPase_C_sf"/>
</dbReference>
<dbReference type="EMBL" id="JAFCNB010000023">
    <property type="protein sequence ID" value="MBP2707841.1"/>
    <property type="molecule type" value="Genomic_DNA"/>
</dbReference>
<dbReference type="InterPro" id="IPR005467">
    <property type="entry name" value="His_kinase_dom"/>
</dbReference>
<protein>
    <recommendedName>
        <fullName evidence="3">histidine kinase</fullName>
        <ecNumber evidence="3">2.7.13.3</ecNumber>
    </recommendedName>
</protein>
<evidence type="ECO:0000256" key="4">
    <source>
        <dbReference type="ARBA" id="ARBA00022553"/>
    </source>
</evidence>
<organism evidence="13 14">
    <name type="scientific">Microbispora oryzae</name>
    <dbReference type="NCBI Taxonomy" id="2806554"/>
    <lineage>
        <taxon>Bacteria</taxon>
        <taxon>Bacillati</taxon>
        <taxon>Actinomycetota</taxon>
        <taxon>Actinomycetes</taxon>
        <taxon>Streptosporangiales</taxon>
        <taxon>Streptosporangiaceae</taxon>
        <taxon>Microbispora</taxon>
    </lineage>
</organism>
<dbReference type="CDD" id="cd00075">
    <property type="entry name" value="HATPase"/>
    <property type="match status" value="1"/>
</dbReference>
<dbReference type="PROSITE" id="PS50109">
    <property type="entry name" value="HIS_KIN"/>
    <property type="match status" value="1"/>
</dbReference>
<reference evidence="13" key="1">
    <citation type="submission" date="2021-02" db="EMBL/GenBank/DDBJ databases">
        <title>Draft genome sequence of Microbispora sp. RL4-1S isolated from rice leaves in Thailand.</title>
        <authorList>
            <person name="Muangham S."/>
            <person name="Duangmal K."/>
        </authorList>
    </citation>
    <scope>NUCLEOTIDE SEQUENCE</scope>
    <source>
        <strain evidence="13">RL4-1S</strain>
    </source>
</reference>
<comment type="catalytic activity">
    <reaction evidence="1">
        <text>ATP + protein L-histidine = ADP + protein N-phospho-L-histidine.</text>
        <dbReference type="EC" id="2.7.13.3"/>
    </reaction>
</comment>
<dbReference type="InterPro" id="IPR003661">
    <property type="entry name" value="HisK_dim/P_dom"/>
</dbReference>
<dbReference type="PRINTS" id="PR00344">
    <property type="entry name" value="BCTRLSENSOR"/>
</dbReference>
<dbReference type="InterPro" id="IPR036097">
    <property type="entry name" value="HisK_dim/P_sf"/>
</dbReference>
<evidence type="ECO:0000313" key="13">
    <source>
        <dbReference type="EMBL" id="MBP2707841.1"/>
    </source>
</evidence>
<evidence type="ECO:0000256" key="10">
    <source>
        <dbReference type="ARBA" id="ARBA00023136"/>
    </source>
</evidence>
<dbReference type="Gene3D" id="3.30.565.10">
    <property type="entry name" value="Histidine kinase-like ATPase, C-terminal domain"/>
    <property type="match status" value="1"/>
</dbReference>
<evidence type="ECO:0000256" key="9">
    <source>
        <dbReference type="ARBA" id="ARBA00023012"/>
    </source>
</evidence>
<name>A0A940WV95_9ACTN</name>
<evidence type="ECO:0000256" key="3">
    <source>
        <dbReference type="ARBA" id="ARBA00012438"/>
    </source>
</evidence>
<keyword evidence="7 13" id="KW-0418">Kinase</keyword>
<keyword evidence="5" id="KW-0808">Transferase</keyword>
<keyword evidence="14" id="KW-1185">Reference proteome</keyword>
<dbReference type="PROSITE" id="PS50885">
    <property type="entry name" value="HAMP"/>
    <property type="match status" value="1"/>
</dbReference>
<evidence type="ECO:0000256" key="2">
    <source>
        <dbReference type="ARBA" id="ARBA00004236"/>
    </source>
</evidence>
<dbReference type="SMART" id="SM00304">
    <property type="entry name" value="HAMP"/>
    <property type="match status" value="1"/>
</dbReference>
<accession>A0A940WV95</accession>
<evidence type="ECO:0000259" key="12">
    <source>
        <dbReference type="PROSITE" id="PS50885"/>
    </source>
</evidence>
<comment type="subcellular location">
    <subcellularLocation>
        <location evidence="2">Cell membrane</location>
    </subcellularLocation>
</comment>
<dbReference type="SUPFAM" id="SSF55874">
    <property type="entry name" value="ATPase domain of HSP90 chaperone/DNA topoisomerase II/histidine kinase"/>
    <property type="match status" value="1"/>
</dbReference>
<dbReference type="InterPro" id="IPR003660">
    <property type="entry name" value="HAMP_dom"/>
</dbReference>
<dbReference type="EC" id="2.7.13.3" evidence="3"/>
<feature type="domain" description="Histidine kinase" evidence="11">
    <location>
        <begin position="245"/>
        <end position="452"/>
    </location>
</feature>
<evidence type="ECO:0000256" key="6">
    <source>
        <dbReference type="ARBA" id="ARBA00022692"/>
    </source>
</evidence>
<dbReference type="Pfam" id="PF00512">
    <property type="entry name" value="HisKA"/>
    <property type="match status" value="1"/>
</dbReference>
<dbReference type="Pfam" id="PF02518">
    <property type="entry name" value="HATPase_c"/>
    <property type="match status" value="1"/>
</dbReference>
<dbReference type="SMART" id="SM00387">
    <property type="entry name" value="HATPase_c"/>
    <property type="match status" value="1"/>
</dbReference>
<dbReference type="RefSeq" id="WP_210159102.1">
    <property type="nucleotide sequence ID" value="NZ_JAFCNB010000023.1"/>
</dbReference>
<dbReference type="Gene3D" id="1.10.287.130">
    <property type="match status" value="1"/>
</dbReference>
<comment type="caution">
    <text evidence="13">The sequence shown here is derived from an EMBL/GenBank/DDBJ whole genome shotgun (WGS) entry which is preliminary data.</text>
</comment>
<dbReference type="SUPFAM" id="SSF47384">
    <property type="entry name" value="Homodimeric domain of signal transducing histidine kinase"/>
    <property type="match status" value="1"/>
</dbReference>
<evidence type="ECO:0000256" key="7">
    <source>
        <dbReference type="ARBA" id="ARBA00022777"/>
    </source>
</evidence>
<dbReference type="Proteomes" id="UP000674234">
    <property type="component" value="Unassembled WGS sequence"/>
</dbReference>
<proteinExistence type="predicted"/>
<evidence type="ECO:0000256" key="5">
    <source>
        <dbReference type="ARBA" id="ARBA00022679"/>
    </source>
</evidence>
<dbReference type="PANTHER" id="PTHR45436:SF5">
    <property type="entry name" value="SENSOR HISTIDINE KINASE TRCS"/>
    <property type="match status" value="1"/>
</dbReference>
<dbReference type="GO" id="GO:0000155">
    <property type="term" value="F:phosphorelay sensor kinase activity"/>
    <property type="evidence" value="ECO:0007669"/>
    <property type="project" value="InterPro"/>
</dbReference>